<evidence type="ECO:0000313" key="4">
    <source>
        <dbReference type="Proteomes" id="UP000813462"/>
    </source>
</evidence>
<dbReference type="InterPro" id="IPR000916">
    <property type="entry name" value="Bet_v_I/MLP"/>
</dbReference>
<dbReference type="GO" id="GO:0006952">
    <property type="term" value="P:defense response"/>
    <property type="evidence" value="ECO:0007669"/>
    <property type="project" value="InterPro"/>
</dbReference>
<name>A0A978UF82_ZIZJJ</name>
<evidence type="ECO:0000259" key="2">
    <source>
        <dbReference type="Pfam" id="PF00407"/>
    </source>
</evidence>
<dbReference type="InterPro" id="IPR050279">
    <property type="entry name" value="Plant_def-hormone_signal"/>
</dbReference>
<dbReference type="Gene3D" id="3.30.530.20">
    <property type="match status" value="2"/>
</dbReference>
<dbReference type="Pfam" id="PF00407">
    <property type="entry name" value="Bet_v_1"/>
    <property type="match status" value="1"/>
</dbReference>
<dbReference type="GO" id="GO:0038023">
    <property type="term" value="F:signaling receptor activity"/>
    <property type="evidence" value="ECO:0007669"/>
    <property type="project" value="InterPro"/>
</dbReference>
<feature type="domain" description="Bet v I/Major latex protein" evidence="2">
    <location>
        <begin position="3"/>
        <end position="62"/>
    </location>
</feature>
<comment type="caution">
    <text evidence="3">The sequence shown here is derived from an EMBL/GenBank/DDBJ whole genome shotgun (WGS) entry which is preliminary data.</text>
</comment>
<dbReference type="InterPro" id="IPR023393">
    <property type="entry name" value="START-like_dom_sf"/>
</dbReference>
<dbReference type="InterPro" id="IPR024949">
    <property type="entry name" value="Bet_v_I_allergen"/>
</dbReference>
<accession>A0A978UF82</accession>
<dbReference type="PANTHER" id="PTHR31213:SF17">
    <property type="entry name" value="MAJOR ALLERGEN PRU AR 1-LIKE"/>
    <property type="match status" value="1"/>
</dbReference>
<protein>
    <recommendedName>
        <fullName evidence="2">Bet v I/Major latex protein domain-containing protein</fullName>
    </recommendedName>
</protein>
<dbReference type="SUPFAM" id="SSF55961">
    <property type="entry name" value="Bet v1-like"/>
    <property type="match status" value="1"/>
</dbReference>
<proteinExistence type="inferred from homology"/>
<dbReference type="Proteomes" id="UP000813462">
    <property type="component" value="Unassembled WGS sequence"/>
</dbReference>
<dbReference type="EMBL" id="JAEACU010000012">
    <property type="protein sequence ID" value="KAH7513425.1"/>
    <property type="molecule type" value="Genomic_DNA"/>
</dbReference>
<dbReference type="AlphaFoldDB" id="A0A978UF82"/>
<dbReference type="GO" id="GO:0005737">
    <property type="term" value="C:cytoplasm"/>
    <property type="evidence" value="ECO:0007669"/>
    <property type="project" value="TreeGrafter"/>
</dbReference>
<evidence type="ECO:0000313" key="3">
    <source>
        <dbReference type="EMBL" id="KAH7513425.1"/>
    </source>
</evidence>
<dbReference type="GO" id="GO:0009738">
    <property type="term" value="P:abscisic acid-activated signaling pathway"/>
    <property type="evidence" value="ECO:0007669"/>
    <property type="project" value="InterPro"/>
</dbReference>
<organism evidence="3 4">
    <name type="scientific">Ziziphus jujuba var. spinosa</name>
    <dbReference type="NCBI Taxonomy" id="714518"/>
    <lineage>
        <taxon>Eukaryota</taxon>
        <taxon>Viridiplantae</taxon>
        <taxon>Streptophyta</taxon>
        <taxon>Embryophyta</taxon>
        <taxon>Tracheophyta</taxon>
        <taxon>Spermatophyta</taxon>
        <taxon>Magnoliopsida</taxon>
        <taxon>eudicotyledons</taxon>
        <taxon>Gunneridae</taxon>
        <taxon>Pentapetalae</taxon>
        <taxon>rosids</taxon>
        <taxon>fabids</taxon>
        <taxon>Rosales</taxon>
        <taxon>Rhamnaceae</taxon>
        <taxon>Paliureae</taxon>
        <taxon>Ziziphus</taxon>
    </lineage>
</organism>
<gene>
    <name evidence="3" type="ORF">FEM48_Zijuj12G0198500</name>
</gene>
<dbReference type="PANTHER" id="PTHR31213">
    <property type="entry name" value="OS08G0374000 PROTEIN-RELATED"/>
    <property type="match status" value="1"/>
</dbReference>
<dbReference type="PRINTS" id="PR00634">
    <property type="entry name" value="BETALLERGEN"/>
</dbReference>
<dbReference type="GO" id="GO:0005634">
    <property type="term" value="C:nucleus"/>
    <property type="evidence" value="ECO:0007669"/>
    <property type="project" value="TreeGrafter"/>
</dbReference>
<reference evidence="3" key="1">
    <citation type="journal article" date="2021" name="Front. Plant Sci.">
        <title>Chromosome-Scale Genome Assembly for Chinese Sour Jujube and Insights Into Its Genome Evolution and Domestication Signature.</title>
        <authorList>
            <person name="Shen L.-Y."/>
            <person name="Luo H."/>
            <person name="Wang X.-L."/>
            <person name="Wang X.-M."/>
            <person name="Qiu X.-J."/>
            <person name="Liu H."/>
            <person name="Zhou S.-S."/>
            <person name="Jia K.-H."/>
            <person name="Nie S."/>
            <person name="Bao Y.-T."/>
            <person name="Zhang R.-G."/>
            <person name="Yun Q.-Z."/>
            <person name="Chai Y.-H."/>
            <person name="Lu J.-Y."/>
            <person name="Li Y."/>
            <person name="Zhao S.-W."/>
            <person name="Mao J.-F."/>
            <person name="Jia S.-G."/>
            <person name="Mao Y.-M."/>
        </authorList>
    </citation>
    <scope>NUCLEOTIDE SEQUENCE</scope>
    <source>
        <strain evidence="3">AT0</strain>
        <tissue evidence="3">Leaf</tissue>
    </source>
</reference>
<dbReference type="GO" id="GO:0010427">
    <property type="term" value="F:abscisic acid binding"/>
    <property type="evidence" value="ECO:0007669"/>
    <property type="project" value="InterPro"/>
</dbReference>
<comment type="similarity">
    <text evidence="1">Belongs to the BetVI family.</text>
</comment>
<dbReference type="GO" id="GO:0004864">
    <property type="term" value="F:protein phosphatase inhibitor activity"/>
    <property type="evidence" value="ECO:0007669"/>
    <property type="project" value="InterPro"/>
</dbReference>
<sequence>MLNNLIPEVVPQAVKNTEVISGNGGPGTIKKVHFNENTPIKYVVHQIDSVKIENLLYGYTLIVKNTSTYYTKCDREVKEEQVKAGKERSAGLFKAVKGYLVANPDAYNYNNIANLYQQKYFM</sequence>
<evidence type="ECO:0000256" key="1">
    <source>
        <dbReference type="ARBA" id="ARBA00009744"/>
    </source>
</evidence>